<keyword evidence="10" id="KW-1185">Reference proteome</keyword>
<name>A0ABW5QF31_9HYPH</name>
<proteinExistence type="inferred from homology"/>
<evidence type="ECO:0000256" key="2">
    <source>
        <dbReference type="ARBA" id="ARBA00004749"/>
    </source>
</evidence>
<keyword evidence="7 9" id="KW-0503">Monooxygenase</keyword>
<dbReference type="PANTHER" id="PTHR43876">
    <property type="entry name" value="UBIQUINONE BIOSYNTHESIS MONOOXYGENASE COQ6, MITOCHONDRIAL"/>
    <property type="match status" value="1"/>
</dbReference>
<keyword evidence="6" id="KW-0560">Oxidoreductase</keyword>
<comment type="pathway">
    <text evidence="2">Cofactor biosynthesis; ubiquinone biosynthesis.</text>
</comment>
<keyword evidence="5" id="KW-0274">FAD</keyword>
<feature type="domain" description="FAD-binding" evidence="8">
    <location>
        <begin position="23"/>
        <end position="331"/>
    </location>
</feature>
<keyword evidence="4" id="KW-0285">Flavoprotein</keyword>
<dbReference type="Proteomes" id="UP001597521">
    <property type="component" value="Unassembled WGS sequence"/>
</dbReference>
<dbReference type="EMBL" id="JBHUNP010000001">
    <property type="protein sequence ID" value="MFD2646297.1"/>
    <property type="molecule type" value="Genomic_DNA"/>
</dbReference>
<evidence type="ECO:0000313" key="9">
    <source>
        <dbReference type="EMBL" id="MFD2646297.1"/>
    </source>
</evidence>
<protein>
    <submittedName>
        <fullName evidence="9">FAD-dependent monooxygenase</fullName>
    </submittedName>
</protein>
<evidence type="ECO:0000256" key="4">
    <source>
        <dbReference type="ARBA" id="ARBA00022630"/>
    </source>
</evidence>
<dbReference type="SUPFAM" id="SSF51905">
    <property type="entry name" value="FAD/NAD(P)-binding domain"/>
    <property type="match status" value="1"/>
</dbReference>
<evidence type="ECO:0000256" key="1">
    <source>
        <dbReference type="ARBA" id="ARBA00001974"/>
    </source>
</evidence>
<evidence type="ECO:0000259" key="8">
    <source>
        <dbReference type="Pfam" id="PF01494"/>
    </source>
</evidence>
<evidence type="ECO:0000256" key="7">
    <source>
        <dbReference type="ARBA" id="ARBA00023033"/>
    </source>
</evidence>
<accession>A0ABW5QF31</accession>
<dbReference type="Pfam" id="PF01494">
    <property type="entry name" value="FAD_binding_3"/>
    <property type="match status" value="1"/>
</dbReference>
<evidence type="ECO:0000256" key="5">
    <source>
        <dbReference type="ARBA" id="ARBA00022827"/>
    </source>
</evidence>
<dbReference type="Gene3D" id="3.50.50.60">
    <property type="entry name" value="FAD/NAD(P)-binding domain"/>
    <property type="match status" value="2"/>
</dbReference>
<evidence type="ECO:0000313" key="10">
    <source>
        <dbReference type="Proteomes" id="UP001597521"/>
    </source>
</evidence>
<dbReference type="NCBIfam" id="TIGR01988">
    <property type="entry name" value="Ubi-OHases"/>
    <property type="match status" value="1"/>
</dbReference>
<dbReference type="InterPro" id="IPR051205">
    <property type="entry name" value="UbiH/COQ6_monooxygenase"/>
</dbReference>
<reference evidence="10" key="1">
    <citation type="journal article" date="2019" name="Int. J. Syst. Evol. Microbiol.">
        <title>The Global Catalogue of Microorganisms (GCM) 10K type strain sequencing project: providing services to taxonomists for standard genome sequencing and annotation.</title>
        <authorList>
            <consortium name="The Broad Institute Genomics Platform"/>
            <consortium name="The Broad Institute Genome Sequencing Center for Infectious Disease"/>
            <person name="Wu L."/>
            <person name="Ma J."/>
        </authorList>
    </citation>
    <scope>NUCLEOTIDE SEQUENCE [LARGE SCALE GENOMIC DNA]</scope>
    <source>
        <strain evidence="10">CCM 7427</strain>
    </source>
</reference>
<comment type="caution">
    <text evidence="9">The sequence shown here is derived from an EMBL/GenBank/DDBJ whole genome shotgun (WGS) entry which is preliminary data.</text>
</comment>
<dbReference type="InterPro" id="IPR010971">
    <property type="entry name" value="UbiH/COQ6"/>
</dbReference>
<evidence type="ECO:0000256" key="6">
    <source>
        <dbReference type="ARBA" id="ARBA00023002"/>
    </source>
</evidence>
<dbReference type="InterPro" id="IPR036188">
    <property type="entry name" value="FAD/NAD-bd_sf"/>
</dbReference>
<comment type="similarity">
    <text evidence="3">Belongs to the UbiH/COQ6 family.</text>
</comment>
<dbReference type="PRINTS" id="PR00420">
    <property type="entry name" value="RNGMNOXGNASE"/>
</dbReference>
<dbReference type="RefSeq" id="WP_386830802.1">
    <property type="nucleotide sequence ID" value="NZ_JBHUNP010000001.1"/>
</dbReference>
<comment type="cofactor">
    <cofactor evidence="1">
        <name>FAD</name>
        <dbReference type="ChEBI" id="CHEBI:57692"/>
    </cofactor>
</comment>
<gene>
    <name evidence="9" type="ORF">ACFSX5_00650</name>
</gene>
<dbReference type="PANTHER" id="PTHR43876:SF7">
    <property type="entry name" value="UBIQUINONE BIOSYNTHESIS MONOOXYGENASE COQ6, MITOCHONDRIAL"/>
    <property type="match status" value="1"/>
</dbReference>
<sequence length="406" mass="42881">MDQPVFEVPMDSFTPASALGAPVQALVVGGGLTGVAAAIVCARAGLQTVHLAPPAPPDRRTSALMQPSVDFLRSAGLVDAPEAIGHPLTRIRIIDATDRLIRAPETLFDAAEIGLAAFGWNFPNIKLMERFQSVAETLPNLEVRPLGATGIRRDGNTYHVTLSDGSELNAELVVGADGKKSLVRSAGGFTVREHAFTQSALVCDLELGRPLDGTSVEFHYPQGPFTLVPAGGTRANLVWIDDHAVLDTIRSSGPEQLQAQINHKSQRLFGRISVVTPAFVFPLSTLSVDRAGQDGIALVGEAAHAFPPIGAQGLNLGLRDVADLAAAVAAADPARPTWSVEAARSYASRRAADLGRTGGMVDALFRSLITDLLPAQALRASGLWALRLAPPLRRRAFSLGMGVARR</sequence>
<dbReference type="GO" id="GO:0004497">
    <property type="term" value="F:monooxygenase activity"/>
    <property type="evidence" value="ECO:0007669"/>
    <property type="project" value="UniProtKB-KW"/>
</dbReference>
<organism evidence="9 10">
    <name type="scientific">Devosia albogilva</name>
    <dbReference type="NCBI Taxonomy" id="429726"/>
    <lineage>
        <taxon>Bacteria</taxon>
        <taxon>Pseudomonadati</taxon>
        <taxon>Pseudomonadota</taxon>
        <taxon>Alphaproteobacteria</taxon>
        <taxon>Hyphomicrobiales</taxon>
        <taxon>Devosiaceae</taxon>
        <taxon>Devosia</taxon>
    </lineage>
</organism>
<dbReference type="InterPro" id="IPR002938">
    <property type="entry name" value="FAD-bd"/>
</dbReference>
<evidence type="ECO:0000256" key="3">
    <source>
        <dbReference type="ARBA" id="ARBA00005349"/>
    </source>
</evidence>